<evidence type="ECO:0000313" key="2">
    <source>
        <dbReference type="Proteomes" id="UP000198508"/>
    </source>
</evidence>
<dbReference type="AlphaFoldDB" id="A0A1I0BNX4"/>
<sequence length="211" mass="24020">MKKGILFDVDGTLWDSAPQVTEAWNDILASCPDAGRTITVEDMYQYMGRPMDEISRMMLPHLEEKRRWEIMERCMEYENEYLLTHPGVLYPGVREALCRLAGEYELYIVSNCQDGYIQVLMKVCGLEELIRDMECFGRTGRPKGDNIRLVTERNHLDRALYVGDTAMDQEAADKAGLPFVHASYGFGQAVEPAGVIREMGELTELAKRILA</sequence>
<keyword evidence="2" id="KW-1185">Reference proteome</keyword>
<dbReference type="Gene3D" id="3.40.50.1000">
    <property type="entry name" value="HAD superfamily/HAD-like"/>
    <property type="match status" value="1"/>
</dbReference>
<dbReference type="PANTHER" id="PTHR43434:SF1">
    <property type="entry name" value="PHOSPHOGLYCOLATE PHOSPHATASE"/>
    <property type="match status" value="1"/>
</dbReference>
<dbReference type="GO" id="GO:0006281">
    <property type="term" value="P:DNA repair"/>
    <property type="evidence" value="ECO:0007669"/>
    <property type="project" value="TreeGrafter"/>
</dbReference>
<dbReference type="Gene3D" id="1.10.150.240">
    <property type="entry name" value="Putative phosphatase, domain 2"/>
    <property type="match status" value="1"/>
</dbReference>
<reference evidence="2" key="1">
    <citation type="submission" date="2016-10" db="EMBL/GenBank/DDBJ databases">
        <authorList>
            <person name="Varghese N."/>
            <person name="Submissions S."/>
        </authorList>
    </citation>
    <scope>NUCLEOTIDE SEQUENCE [LARGE SCALE GENOMIC DNA]</scope>
    <source>
        <strain evidence="2">NLAE-zl-G277</strain>
    </source>
</reference>
<dbReference type="RefSeq" id="WP_092360673.1">
    <property type="nucleotide sequence ID" value="NZ_DAINWJ010000452.1"/>
</dbReference>
<proteinExistence type="predicted"/>
<dbReference type="Pfam" id="PF13419">
    <property type="entry name" value="HAD_2"/>
    <property type="match status" value="1"/>
</dbReference>
<dbReference type="InterPro" id="IPR023214">
    <property type="entry name" value="HAD_sf"/>
</dbReference>
<dbReference type="SFLD" id="SFLDG01129">
    <property type="entry name" value="C1.5:_HAD__Beta-PGM__Phosphata"/>
    <property type="match status" value="1"/>
</dbReference>
<dbReference type="InterPro" id="IPR050155">
    <property type="entry name" value="HAD-like_hydrolase_sf"/>
</dbReference>
<dbReference type="Proteomes" id="UP000198508">
    <property type="component" value="Unassembled WGS sequence"/>
</dbReference>
<dbReference type="InterPro" id="IPR006439">
    <property type="entry name" value="HAD-SF_hydro_IA"/>
</dbReference>
<dbReference type="EMBL" id="FOIM01000002">
    <property type="protein sequence ID" value="SET07997.1"/>
    <property type="molecule type" value="Genomic_DNA"/>
</dbReference>
<dbReference type="InterPro" id="IPR041492">
    <property type="entry name" value="HAD_2"/>
</dbReference>
<dbReference type="InterPro" id="IPR023198">
    <property type="entry name" value="PGP-like_dom2"/>
</dbReference>
<dbReference type="SUPFAM" id="SSF56784">
    <property type="entry name" value="HAD-like"/>
    <property type="match status" value="1"/>
</dbReference>
<organism evidence="1 2">
    <name type="scientific">Enterocloster lavalensis</name>
    <dbReference type="NCBI Taxonomy" id="460384"/>
    <lineage>
        <taxon>Bacteria</taxon>
        <taxon>Bacillati</taxon>
        <taxon>Bacillota</taxon>
        <taxon>Clostridia</taxon>
        <taxon>Lachnospirales</taxon>
        <taxon>Lachnospiraceae</taxon>
        <taxon>Enterocloster</taxon>
    </lineage>
</organism>
<dbReference type="GO" id="GO:0008967">
    <property type="term" value="F:phosphoglycolate phosphatase activity"/>
    <property type="evidence" value="ECO:0007669"/>
    <property type="project" value="TreeGrafter"/>
</dbReference>
<dbReference type="InterPro" id="IPR036412">
    <property type="entry name" value="HAD-like_sf"/>
</dbReference>
<gene>
    <name evidence="1" type="ORF">SAMN05216313_10231</name>
</gene>
<dbReference type="NCBIfam" id="TIGR01549">
    <property type="entry name" value="HAD-SF-IA-v1"/>
    <property type="match status" value="1"/>
</dbReference>
<protein>
    <submittedName>
        <fullName evidence="1">Phosphoglycolate phosphatase</fullName>
    </submittedName>
</protein>
<dbReference type="SFLD" id="SFLDS00003">
    <property type="entry name" value="Haloacid_Dehalogenase"/>
    <property type="match status" value="1"/>
</dbReference>
<name>A0A1I0BNX4_9FIRM</name>
<dbReference type="PANTHER" id="PTHR43434">
    <property type="entry name" value="PHOSPHOGLYCOLATE PHOSPHATASE"/>
    <property type="match status" value="1"/>
</dbReference>
<dbReference type="STRING" id="460384.SAMN05216313_10231"/>
<evidence type="ECO:0000313" key="1">
    <source>
        <dbReference type="EMBL" id="SET07997.1"/>
    </source>
</evidence>
<accession>A0A1I0BNX4</accession>